<accession>A0A1G9HP01</accession>
<dbReference type="AlphaFoldDB" id="A0A1G9HP01"/>
<dbReference type="Gene3D" id="3.90.930.1">
    <property type="match status" value="1"/>
</dbReference>
<reference evidence="1 2" key="1">
    <citation type="submission" date="2016-10" db="EMBL/GenBank/DDBJ databases">
        <authorList>
            <person name="de Groot N.N."/>
        </authorList>
    </citation>
    <scope>NUCLEOTIDE SEQUENCE [LARGE SCALE GENOMIC DNA]</scope>
    <source>
        <strain evidence="1 2">DSM 25186</strain>
    </source>
</reference>
<name>A0A1G9HP01_9BACT</name>
<keyword evidence="2" id="KW-1185">Reference proteome</keyword>
<organism evidence="1 2">
    <name type="scientific">Catalinimonas alkaloidigena</name>
    <dbReference type="NCBI Taxonomy" id="1075417"/>
    <lineage>
        <taxon>Bacteria</taxon>
        <taxon>Pseudomonadati</taxon>
        <taxon>Bacteroidota</taxon>
        <taxon>Cytophagia</taxon>
        <taxon>Cytophagales</taxon>
        <taxon>Catalimonadaceae</taxon>
        <taxon>Catalinimonas</taxon>
    </lineage>
</organism>
<dbReference type="Proteomes" id="UP000198510">
    <property type="component" value="Unassembled WGS sequence"/>
</dbReference>
<gene>
    <name evidence="1" type="ORF">SAMN05421823_104489</name>
</gene>
<dbReference type="STRING" id="1075417.SAMN05421823_104489"/>
<protein>
    <recommendedName>
        <fullName evidence="3">MORN repeat variant</fullName>
    </recommendedName>
</protein>
<dbReference type="SUPFAM" id="SSF82185">
    <property type="entry name" value="Histone H3 K4-specific methyltransferase SET7/9 N-terminal domain"/>
    <property type="match status" value="1"/>
</dbReference>
<dbReference type="EMBL" id="FNFO01000004">
    <property type="protein sequence ID" value="SDL14526.1"/>
    <property type="molecule type" value="Genomic_DNA"/>
</dbReference>
<sequence>MNDKSMRIFAILIFLSVASCVKKEVVSDVYSNGQVKYEIEEIAGVRNGLSIYYYDNGNIECIISYRDGVENGDAVFKYRSGGIKNECRYKNGELHGTSVLYTEEGAINQKKYYKYGELKKAEFFINNKIKEVQYFEDGLLVDYEKYGINGERQSDLSTKSVLFVPGKEIKLGGENTMDTIPDTLSLGDTLRLKLIIGNRTLGNAKYNIISDEKIFKDINSSVFLQDSIFDDSLSELHTFDSVTAFINDIPEKEGDFFIKGAAFEYEELGSKDGDSVIYGLILFSYHLYVKR</sequence>
<dbReference type="PROSITE" id="PS51257">
    <property type="entry name" value="PROKAR_LIPOPROTEIN"/>
    <property type="match status" value="1"/>
</dbReference>
<evidence type="ECO:0008006" key="3">
    <source>
        <dbReference type="Google" id="ProtNLM"/>
    </source>
</evidence>
<evidence type="ECO:0000313" key="1">
    <source>
        <dbReference type="EMBL" id="SDL14526.1"/>
    </source>
</evidence>
<proteinExistence type="predicted"/>
<evidence type="ECO:0000313" key="2">
    <source>
        <dbReference type="Proteomes" id="UP000198510"/>
    </source>
</evidence>